<evidence type="ECO:0000256" key="1">
    <source>
        <dbReference type="ARBA" id="ARBA00004245"/>
    </source>
</evidence>
<protein>
    <recommendedName>
        <fullName evidence="11">Kinesin-like calmodulin-binding protein</fullName>
    </recommendedName>
</protein>
<dbReference type="InterPro" id="IPR027640">
    <property type="entry name" value="Kinesin-like_fam"/>
</dbReference>
<feature type="region of interest" description="Disordered" evidence="14">
    <location>
        <begin position="723"/>
        <end position="745"/>
    </location>
</feature>
<dbReference type="PROSITE" id="PS51016">
    <property type="entry name" value="MYTH4"/>
    <property type="match status" value="1"/>
</dbReference>
<evidence type="ECO:0000256" key="10">
    <source>
        <dbReference type="ARBA" id="ARBA00023212"/>
    </source>
</evidence>
<dbReference type="Pfam" id="PF02174">
    <property type="entry name" value="IRS"/>
    <property type="match status" value="1"/>
</dbReference>
<dbReference type="SUPFAM" id="SSF56821">
    <property type="entry name" value="Prismane protein-like"/>
    <property type="match status" value="1"/>
</dbReference>
<dbReference type="Gene3D" id="2.30.29.30">
    <property type="entry name" value="Pleckstrin-homology domain (PH domain)/Phosphotyrosine-binding domain (PTB)"/>
    <property type="match status" value="1"/>
</dbReference>
<comment type="subcellular location">
    <subcellularLocation>
        <location evidence="1">Cytoplasm</location>
        <location evidence="1">Cytoskeleton</location>
    </subcellularLocation>
</comment>
<dbReference type="GO" id="GO:0016491">
    <property type="term" value="F:oxidoreductase activity"/>
    <property type="evidence" value="ECO:0007669"/>
    <property type="project" value="InterPro"/>
</dbReference>
<dbReference type="InterPro" id="IPR002404">
    <property type="entry name" value="IRS_PTB"/>
</dbReference>
<dbReference type="FunFam" id="3.40.850.10:FF:000041">
    <property type="entry name" value="Kinesin-like calmodulin-binding protein"/>
    <property type="match status" value="1"/>
</dbReference>
<evidence type="ECO:0000256" key="13">
    <source>
        <dbReference type="SAM" id="Coils"/>
    </source>
</evidence>
<dbReference type="CDD" id="cd13200">
    <property type="entry name" value="FERM_C_KCBP"/>
    <property type="match status" value="1"/>
</dbReference>
<dbReference type="Pfam" id="PF00784">
    <property type="entry name" value="MyTH4"/>
    <property type="match status" value="1"/>
</dbReference>
<dbReference type="PROSITE" id="PS50067">
    <property type="entry name" value="KINESIN_MOTOR_2"/>
    <property type="match status" value="1"/>
</dbReference>
<evidence type="ECO:0000259" key="16">
    <source>
        <dbReference type="PROSITE" id="PS50067"/>
    </source>
</evidence>
<dbReference type="GO" id="GO:0005874">
    <property type="term" value="C:microtubule"/>
    <property type="evidence" value="ECO:0007669"/>
    <property type="project" value="UniProtKB-KW"/>
</dbReference>
<evidence type="ECO:0000313" key="18">
    <source>
        <dbReference type="EMBL" id="CAA7408039.1"/>
    </source>
</evidence>
<feature type="domain" description="Kinesin motor" evidence="16">
    <location>
        <begin position="908"/>
        <end position="1229"/>
    </location>
</feature>
<dbReference type="Gene3D" id="1.25.40.530">
    <property type="entry name" value="MyTH4 domain"/>
    <property type="match status" value="1"/>
</dbReference>
<dbReference type="InterPro" id="IPR019749">
    <property type="entry name" value="Band_41_domain"/>
</dbReference>
<evidence type="ECO:0000256" key="4">
    <source>
        <dbReference type="ARBA" id="ARBA00022701"/>
    </source>
</evidence>
<evidence type="ECO:0000313" key="19">
    <source>
        <dbReference type="Proteomes" id="UP000663760"/>
    </source>
</evidence>
<dbReference type="InterPro" id="IPR038185">
    <property type="entry name" value="MyTH4_dom_sf"/>
</dbReference>
<dbReference type="InterPro" id="IPR019821">
    <property type="entry name" value="Kinesin_motor_CS"/>
</dbReference>
<evidence type="ECO:0000259" key="15">
    <source>
        <dbReference type="PROSITE" id="PS50057"/>
    </source>
</evidence>
<dbReference type="GO" id="GO:0003777">
    <property type="term" value="F:microtubule motor activity"/>
    <property type="evidence" value="ECO:0007669"/>
    <property type="project" value="InterPro"/>
</dbReference>
<comment type="similarity">
    <text evidence="2">Belongs to the TRAFAC class myosin-kinesin ATPase superfamily. Kinesin family. KIN-14 subfamily.</text>
</comment>
<dbReference type="FunFam" id="2.30.29.30:FF:000131">
    <property type="entry name" value="Kinesin-like calmodulin-binding protein (ZWICHEL)"/>
    <property type="match status" value="1"/>
</dbReference>
<feature type="domain" description="FERM" evidence="15">
    <location>
        <begin position="282"/>
        <end position="596"/>
    </location>
</feature>
<evidence type="ECO:0000256" key="3">
    <source>
        <dbReference type="ARBA" id="ARBA00022490"/>
    </source>
</evidence>
<dbReference type="FunFam" id="1.20.80.10:FF:000018">
    <property type="entry name" value="Kinesin-like calmodulin binding protein"/>
    <property type="match status" value="1"/>
</dbReference>
<evidence type="ECO:0000256" key="12">
    <source>
        <dbReference type="PROSITE-ProRule" id="PRU00283"/>
    </source>
</evidence>
<dbReference type="InterPro" id="IPR001752">
    <property type="entry name" value="Kinesin_motor_dom"/>
</dbReference>
<dbReference type="FunFam" id="1.25.40.530:FF:000005">
    <property type="entry name" value="Kinesin-like calmodulin-binding protein (ZWICHEL)"/>
    <property type="match status" value="1"/>
</dbReference>
<evidence type="ECO:0000256" key="6">
    <source>
        <dbReference type="ARBA" id="ARBA00022840"/>
    </source>
</evidence>
<dbReference type="GO" id="GO:0007018">
    <property type="term" value="P:microtubule-based movement"/>
    <property type="evidence" value="ECO:0007669"/>
    <property type="project" value="InterPro"/>
</dbReference>
<evidence type="ECO:0000256" key="7">
    <source>
        <dbReference type="ARBA" id="ARBA00022860"/>
    </source>
</evidence>
<keyword evidence="7" id="KW-0112">Calmodulin-binding</keyword>
<evidence type="ECO:0000256" key="2">
    <source>
        <dbReference type="ARBA" id="ARBA00010899"/>
    </source>
</evidence>
<dbReference type="Gene3D" id="1.20.80.10">
    <property type="match status" value="1"/>
</dbReference>
<dbReference type="GO" id="GO:0005524">
    <property type="term" value="F:ATP binding"/>
    <property type="evidence" value="ECO:0007669"/>
    <property type="project" value="UniProtKB-UniRule"/>
</dbReference>
<dbReference type="SUPFAM" id="SSF52540">
    <property type="entry name" value="P-loop containing nucleoside triphosphate hydrolases"/>
    <property type="match status" value="1"/>
</dbReference>
<organism evidence="18 19">
    <name type="scientific">Spirodela intermedia</name>
    <name type="common">Intermediate duckweed</name>
    <dbReference type="NCBI Taxonomy" id="51605"/>
    <lineage>
        <taxon>Eukaryota</taxon>
        <taxon>Viridiplantae</taxon>
        <taxon>Streptophyta</taxon>
        <taxon>Embryophyta</taxon>
        <taxon>Tracheophyta</taxon>
        <taxon>Spermatophyta</taxon>
        <taxon>Magnoliopsida</taxon>
        <taxon>Liliopsida</taxon>
        <taxon>Araceae</taxon>
        <taxon>Lemnoideae</taxon>
        <taxon>Spirodela</taxon>
    </lineage>
</organism>
<evidence type="ECO:0000259" key="17">
    <source>
        <dbReference type="PROSITE" id="PS51016"/>
    </source>
</evidence>
<keyword evidence="8 13" id="KW-0175">Coiled coil</keyword>
<sequence>MKTDTTLLAAQGIKMNRFSFGSSNGNGTPLQTSTALSNGDEYDSDGSTFAPMTPMSLSMSIPPDLAGAIPLIDRFQVEGFLRSMQKQIQSAGKRGFFSKRSSGLQVKEKFTLEDMLCFQKDPIPTSLLKITSDLVSRAIKLFQIILKYMGIDPSDKITLLSIEDRVDLVGKIYKHTLKRSELRDELFVQVSKQTRNNPDRICLVKAWELMYLCASSMPPNKDIGVYLSEYVHNVANGVNTDPDIRVLALNTLNALKRSIKAGPRHIVPGREEIEALLTGRKLTTIVFFLDETFEEIKYDMTTTVADALEELAGIIKLSVYSSFSLFECRKVVSGSKSTDIGNEEYIGLDENKYIGDLLSEFKASKDRSKGEILHCKLSFKKRLFRESDEAITDPMFIQLSYVQLQHDYILGNYPVGRDDAAQLSALQILVDIGYIGNPDACIEWTSLLERFLPKQIAMTRARCEWEIDVISRYRLMEHLSKDDARQQFLRILRTLPYGNSVFFSVRKIDDPIGLLPGRIILGINKRGVHFFRPVPKEYLHSAELRDIMQFGSSNTAVFFKMRVAGVLHIFQFETKQGEEICVALQTHINDVMLRRYSKARSTVNGLVQGDFMQSVKPPSVDVYEKRLHELSKTVEESQKNADRLLEELRAKQKKEIELQEELEGLKDLLQLEKKNSREALGDRNQLQKLYDEKHASLQAAMMDKAKMEAKLTLINDKVKYSSMGNHRRDFPAGSGDQGRESASGQGTLQALENIQNELKSCAEELHASKEISKALANEKLFLEQKISRLEKKKKEEMEALERSFEQERAKLKTQICELEEKLKNVMCDLTVLESTLTLRNEQFDALQNNLKELEELRELKEDIDRKNEQTAAILKRQGEQIVELEALYKEEQILRKRYFNTIEDMKGKIRVFCRLRPLTEKEIVENENEAVRCLDEFTVEHTWKDDKPKQHLYDRVFDGAATQDEVFEDTKYLVQSAVDGYNVCIFAYGQTGSGKTFTIYGSENNPGLTPRATAELFKIVKRDSKKLSFSLKVYMVELYQDTLVDLLLPRNAKRLKLEIKKDSKGMVSVENVTVIAISKYEELKAIILRGSEQRHTAGTQMNDESSRSHLILSIIIESTNLQTQSLARGKLSFVDLAGSERVKKSGSSGHQLKEAQSINKSLSALGDVIGALSSDGQHIPYRNHKLTMLMSDSLGGNAKTLMFVNVSPAEYNLEETHNSLLYASRVRSIVNDPSKNVSSKEVSRLKRLVAYWKEQAGKRADDDELEEISEDRPPSDRGETRFSS</sequence>
<dbReference type="InterPro" id="IPR000857">
    <property type="entry name" value="MyTH4_dom"/>
</dbReference>
<dbReference type="SMART" id="SM00129">
    <property type="entry name" value="KISc"/>
    <property type="match status" value="1"/>
</dbReference>
<dbReference type="SMART" id="SM00139">
    <property type="entry name" value="MyTH4"/>
    <property type="match status" value="1"/>
</dbReference>
<dbReference type="PANTHER" id="PTHR47972">
    <property type="entry name" value="KINESIN-LIKE PROTEIN KLP-3"/>
    <property type="match status" value="1"/>
</dbReference>
<dbReference type="SMART" id="SM00295">
    <property type="entry name" value="B41"/>
    <property type="match status" value="1"/>
</dbReference>
<keyword evidence="19" id="KW-1185">Reference proteome</keyword>
<dbReference type="InterPro" id="IPR000299">
    <property type="entry name" value="FERM_domain"/>
</dbReference>
<dbReference type="PROSITE" id="PS50057">
    <property type="entry name" value="FERM_3"/>
    <property type="match status" value="1"/>
</dbReference>
<evidence type="ECO:0000256" key="5">
    <source>
        <dbReference type="ARBA" id="ARBA00022741"/>
    </source>
</evidence>
<dbReference type="SUPFAM" id="SSF47031">
    <property type="entry name" value="Second domain of FERM"/>
    <property type="match status" value="1"/>
</dbReference>
<feature type="compositionally biased region" description="Basic and acidic residues" evidence="14">
    <location>
        <begin position="1270"/>
        <end position="1284"/>
    </location>
</feature>
<dbReference type="Pfam" id="PF00373">
    <property type="entry name" value="FERM_M"/>
    <property type="match status" value="1"/>
</dbReference>
<gene>
    <name evidence="18" type="ORF">SI8410_14018717</name>
</gene>
<feature type="region of interest" description="Disordered" evidence="14">
    <location>
        <begin position="1257"/>
        <end position="1284"/>
    </location>
</feature>
<evidence type="ECO:0000256" key="11">
    <source>
        <dbReference type="ARBA" id="ARBA00075899"/>
    </source>
</evidence>
<dbReference type="CDD" id="cd01366">
    <property type="entry name" value="KISc_C_terminal"/>
    <property type="match status" value="1"/>
</dbReference>
<keyword evidence="4" id="KW-0493">Microtubule</keyword>
<dbReference type="PANTHER" id="PTHR47972:SF16">
    <property type="entry name" value="KINESIN-LIKE PROTEIN"/>
    <property type="match status" value="1"/>
</dbReference>
<dbReference type="CDD" id="cd14473">
    <property type="entry name" value="FERM_B-lobe"/>
    <property type="match status" value="1"/>
</dbReference>
<dbReference type="InterPro" id="IPR014352">
    <property type="entry name" value="FERM/acyl-CoA-bd_prot_sf"/>
</dbReference>
<dbReference type="GO" id="GO:0008017">
    <property type="term" value="F:microtubule binding"/>
    <property type="evidence" value="ECO:0007669"/>
    <property type="project" value="InterPro"/>
</dbReference>
<dbReference type="Proteomes" id="UP000663760">
    <property type="component" value="Chromosome 14"/>
</dbReference>
<keyword evidence="6 12" id="KW-0067">ATP-binding</keyword>
<dbReference type="InterPro" id="IPR019748">
    <property type="entry name" value="FERM_central"/>
</dbReference>
<reference evidence="18" key="1">
    <citation type="submission" date="2020-02" db="EMBL/GenBank/DDBJ databases">
        <authorList>
            <person name="Scholz U."/>
            <person name="Mascher M."/>
            <person name="Fiebig A."/>
        </authorList>
    </citation>
    <scope>NUCLEOTIDE SEQUENCE</scope>
</reference>
<dbReference type="EMBL" id="LR746277">
    <property type="protein sequence ID" value="CAA7408039.1"/>
    <property type="molecule type" value="Genomic_DNA"/>
</dbReference>
<feature type="domain" description="MyTH4" evidence="17">
    <location>
        <begin position="118"/>
        <end position="277"/>
    </location>
</feature>
<evidence type="ECO:0000256" key="8">
    <source>
        <dbReference type="ARBA" id="ARBA00023054"/>
    </source>
</evidence>
<dbReference type="OrthoDB" id="3176171at2759"/>
<feature type="binding site" evidence="12">
    <location>
        <begin position="989"/>
        <end position="996"/>
    </location>
    <ligand>
        <name>ATP</name>
        <dbReference type="ChEBI" id="CHEBI:30616"/>
    </ligand>
</feature>
<feature type="coiled-coil region" evidence="13">
    <location>
        <begin position="620"/>
        <end position="675"/>
    </location>
</feature>
<dbReference type="PROSITE" id="PS00411">
    <property type="entry name" value="KINESIN_MOTOR_1"/>
    <property type="match status" value="1"/>
</dbReference>
<feature type="coiled-coil region" evidence="13">
    <location>
        <begin position="751"/>
        <end position="876"/>
    </location>
</feature>
<dbReference type="GO" id="GO:0005516">
    <property type="term" value="F:calmodulin binding"/>
    <property type="evidence" value="ECO:0007669"/>
    <property type="project" value="UniProtKB-KW"/>
</dbReference>
<dbReference type="InterPro" id="IPR011993">
    <property type="entry name" value="PH-like_dom_sf"/>
</dbReference>
<dbReference type="InterPro" id="IPR036961">
    <property type="entry name" value="Kinesin_motor_dom_sf"/>
</dbReference>
<dbReference type="InterPro" id="IPR011254">
    <property type="entry name" value="Prismane-like_sf"/>
</dbReference>
<dbReference type="FunFam" id="3.10.20.90:FF:000090">
    <property type="entry name" value="Kinesin-like calmodulin-binding protein (ZWICHEL)"/>
    <property type="match status" value="1"/>
</dbReference>
<dbReference type="InterPro" id="IPR035963">
    <property type="entry name" value="FERM_2"/>
</dbReference>
<keyword evidence="3" id="KW-0963">Cytoplasm</keyword>
<accession>A0A7I8LDE9</accession>
<proteinExistence type="inferred from homology"/>
<dbReference type="Gene3D" id="3.40.850.10">
    <property type="entry name" value="Kinesin motor domain"/>
    <property type="match status" value="1"/>
</dbReference>
<dbReference type="Gene3D" id="3.10.20.90">
    <property type="entry name" value="Phosphatidylinositol 3-kinase Catalytic Subunit, Chain A, domain 1"/>
    <property type="match status" value="1"/>
</dbReference>
<dbReference type="PRINTS" id="PR00380">
    <property type="entry name" value="KINESINHEAVY"/>
</dbReference>
<evidence type="ECO:0000256" key="14">
    <source>
        <dbReference type="SAM" id="MobiDB-lite"/>
    </source>
</evidence>
<dbReference type="InterPro" id="IPR027417">
    <property type="entry name" value="P-loop_NTPase"/>
</dbReference>
<dbReference type="Gene3D" id="6.10.250.760">
    <property type="match status" value="1"/>
</dbReference>
<keyword evidence="5 12" id="KW-0547">Nucleotide-binding</keyword>
<keyword evidence="9 12" id="KW-0505">Motor protein</keyword>
<dbReference type="Pfam" id="PF00225">
    <property type="entry name" value="Kinesin"/>
    <property type="match status" value="1"/>
</dbReference>
<dbReference type="SUPFAM" id="SSF50729">
    <property type="entry name" value="PH domain-like"/>
    <property type="match status" value="1"/>
</dbReference>
<keyword evidence="10" id="KW-0206">Cytoskeleton</keyword>
<evidence type="ECO:0000256" key="9">
    <source>
        <dbReference type="ARBA" id="ARBA00023175"/>
    </source>
</evidence>
<name>A0A7I8LDE9_SPIIN</name>